<protein>
    <submittedName>
        <fullName evidence="1">Uncharacterized protein</fullName>
    </submittedName>
</protein>
<dbReference type="OrthoDB" id="4970660at2759"/>
<dbReference type="EMBL" id="JAADYS010000235">
    <property type="protein sequence ID" value="KAF4471259.1"/>
    <property type="molecule type" value="Genomic_DNA"/>
</dbReference>
<dbReference type="Proteomes" id="UP000554235">
    <property type="component" value="Unassembled WGS sequence"/>
</dbReference>
<name>A0A8H4LNX8_9HYPO</name>
<evidence type="ECO:0000313" key="1">
    <source>
        <dbReference type="EMBL" id="KAF4471259.1"/>
    </source>
</evidence>
<reference evidence="1 2" key="1">
    <citation type="submission" date="2020-01" db="EMBL/GenBank/DDBJ databases">
        <title>Identification and distribution of gene clusters putatively required for synthesis of sphingolipid metabolism inhibitors in phylogenetically diverse species of the filamentous fungus Fusarium.</title>
        <authorList>
            <person name="Kim H.-S."/>
            <person name="Busman M."/>
            <person name="Brown D.W."/>
            <person name="Divon H."/>
            <person name="Uhlig S."/>
            <person name="Proctor R.H."/>
        </authorList>
    </citation>
    <scope>NUCLEOTIDE SEQUENCE [LARGE SCALE GENOMIC DNA]</scope>
    <source>
        <strain evidence="1 2">NRRL 20459</strain>
    </source>
</reference>
<gene>
    <name evidence="1" type="ORF">FALBO_1845</name>
</gene>
<proteinExistence type="predicted"/>
<comment type="caution">
    <text evidence="1">The sequence shown here is derived from an EMBL/GenBank/DDBJ whole genome shotgun (WGS) entry which is preliminary data.</text>
</comment>
<evidence type="ECO:0000313" key="2">
    <source>
        <dbReference type="Proteomes" id="UP000554235"/>
    </source>
</evidence>
<dbReference type="AlphaFoldDB" id="A0A8H4LNX8"/>
<accession>A0A8H4LNX8</accession>
<organism evidence="1 2">
    <name type="scientific">Fusarium albosuccineum</name>
    <dbReference type="NCBI Taxonomy" id="1237068"/>
    <lineage>
        <taxon>Eukaryota</taxon>
        <taxon>Fungi</taxon>
        <taxon>Dikarya</taxon>
        <taxon>Ascomycota</taxon>
        <taxon>Pezizomycotina</taxon>
        <taxon>Sordariomycetes</taxon>
        <taxon>Hypocreomycetidae</taxon>
        <taxon>Hypocreales</taxon>
        <taxon>Nectriaceae</taxon>
        <taxon>Fusarium</taxon>
        <taxon>Fusarium decemcellulare species complex</taxon>
    </lineage>
</organism>
<sequence>MCYANLGTLICQACGRRVGEQPVGTTPCLAGCGKYVSRVTGAVVRGECGVCSEAKEQRSQMTMRLNRAFSKYLTFVDSRAEGNISPSSRRYHQLEVEIQGNYVPLLVKCHLAFEFSLNHHFTFYDSHGFTTFTVAFSESSCSSQLRFYAFQ</sequence>
<keyword evidence="2" id="KW-1185">Reference proteome</keyword>